<gene>
    <name evidence="1" type="ORF">A3C19_00030</name>
</gene>
<accession>A0A1F6DKL3</accession>
<dbReference type="Proteomes" id="UP000178532">
    <property type="component" value="Unassembled WGS sequence"/>
</dbReference>
<proteinExistence type="predicted"/>
<sequence>MATKLADLRTRFIPGKCGNARESVASSRSRDKSQVKRTENKEKLKVIVNPAVVGTESIRWEAKRGMFYVTANCARLRRILERRMRNPLFGYSRLYKVMLDGLPDPKSAWSIRLRVTAAGFSPGQRKREEQSAFIKLEAEGWGIDFILPRSFLKDCKAAFMSRNFRWR</sequence>
<evidence type="ECO:0000313" key="2">
    <source>
        <dbReference type="Proteomes" id="UP000178532"/>
    </source>
</evidence>
<name>A0A1F6DKL3_9BACT</name>
<protein>
    <submittedName>
        <fullName evidence="1">Uncharacterized protein</fullName>
    </submittedName>
</protein>
<evidence type="ECO:0000313" key="1">
    <source>
        <dbReference type="EMBL" id="OGG61943.1"/>
    </source>
</evidence>
<dbReference type="EMBL" id="MFLI01000016">
    <property type="protein sequence ID" value="OGG61943.1"/>
    <property type="molecule type" value="Genomic_DNA"/>
</dbReference>
<organism evidence="1 2">
    <name type="scientific">Candidatus Kaiserbacteria bacterium RIFCSPHIGHO2_02_FULL_54_22</name>
    <dbReference type="NCBI Taxonomy" id="1798495"/>
    <lineage>
        <taxon>Bacteria</taxon>
        <taxon>Candidatus Kaiseribacteriota</taxon>
    </lineage>
</organism>
<dbReference type="STRING" id="1798495.A3C19_00030"/>
<comment type="caution">
    <text evidence="1">The sequence shown here is derived from an EMBL/GenBank/DDBJ whole genome shotgun (WGS) entry which is preliminary data.</text>
</comment>
<dbReference type="AlphaFoldDB" id="A0A1F6DKL3"/>
<reference evidence="1 2" key="1">
    <citation type="journal article" date="2016" name="Nat. Commun.">
        <title>Thousands of microbial genomes shed light on interconnected biogeochemical processes in an aquifer system.</title>
        <authorList>
            <person name="Anantharaman K."/>
            <person name="Brown C.T."/>
            <person name="Hug L.A."/>
            <person name="Sharon I."/>
            <person name="Castelle C.J."/>
            <person name="Probst A.J."/>
            <person name="Thomas B.C."/>
            <person name="Singh A."/>
            <person name="Wilkins M.J."/>
            <person name="Karaoz U."/>
            <person name="Brodie E.L."/>
            <person name="Williams K.H."/>
            <person name="Hubbard S.S."/>
            <person name="Banfield J.F."/>
        </authorList>
    </citation>
    <scope>NUCLEOTIDE SEQUENCE [LARGE SCALE GENOMIC DNA]</scope>
</reference>